<gene>
    <name evidence="1" type="ORF">BpHYR1_017507</name>
</gene>
<protein>
    <submittedName>
        <fullName evidence="1">Uncharacterized protein</fullName>
    </submittedName>
</protein>
<dbReference type="Proteomes" id="UP000276133">
    <property type="component" value="Unassembled WGS sequence"/>
</dbReference>
<accession>A0A3M7RLK9</accession>
<evidence type="ECO:0000313" key="2">
    <source>
        <dbReference type="Proteomes" id="UP000276133"/>
    </source>
</evidence>
<evidence type="ECO:0000313" key="1">
    <source>
        <dbReference type="EMBL" id="RNA24349.1"/>
    </source>
</evidence>
<dbReference type="AlphaFoldDB" id="A0A3M7RLK9"/>
<sequence>MSVFLYQMMNINTEKQIKKLALRYQKKNTSYLASDSSDEDTYEDYLDILVNKQTKIQINNTREIIYENEEEED</sequence>
<proteinExistence type="predicted"/>
<name>A0A3M7RLK9_BRAPC</name>
<keyword evidence="2" id="KW-1185">Reference proteome</keyword>
<comment type="caution">
    <text evidence="1">The sequence shown here is derived from an EMBL/GenBank/DDBJ whole genome shotgun (WGS) entry which is preliminary data.</text>
</comment>
<reference evidence="1 2" key="1">
    <citation type="journal article" date="2018" name="Sci. Rep.">
        <title>Genomic signatures of local adaptation to the degree of environmental predictability in rotifers.</title>
        <authorList>
            <person name="Franch-Gras L."/>
            <person name="Hahn C."/>
            <person name="Garcia-Roger E.M."/>
            <person name="Carmona M.J."/>
            <person name="Serra M."/>
            <person name="Gomez A."/>
        </authorList>
    </citation>
    <scope>NUCLEOTIDE SEQUENCE [LARGE SCALE GENOMIC DNA]</scope>
    <source>
        <strain evidence="1">HYR1</strain>
    </source>
</reference>
<dbReference type="EMBL" id="REGN01003142">
    <property type="protein sequence ID" value="RNA24349.1"/>
    <property type="molecule type" value="Genomic_DNA"/>
</dbReference>
<organism evidence="1 2">
    <name type="scientific">Brachionus plicatilis</name>
    <name type="common">Marine rotifer</name>
    <name type="synonym">Brachionus muelleri</name>
    <dbReference type="NCBI Taxonomy" id="10195"/>
    <lineage>
        <taxon>Eukaryota</taxon>
        <taxon>Metazoa</taxon>
        <taxon>Spiralia</taxon>
        <taxon>Gnathifera</taxon>
        <taxon>Rotifera</taxon>
        <taxon>Eurotatoria</taxon>
        <taxon>Monogononta</taxon>
        <taxon>Pseudotrocha</taxon>
        <taxon>Ploima</taxon>
        <taxon>Brachionidae</taxon>
        <taxon>Brachionus</taxon>
    </lineage>
</organism>